<proteinExistence type="predicted"/>
<name>A0A9P5CD09_9HYPO</name>
<gene>
    <name evidence="1" type="ORF">CFAM422_007514</name>
</gene>
<organism evidence="1 2">
    <name type="scientific">Trichoderma lentiforme</name>
    <dbReference type="NCBI Taxonomy" id="1567552"/>
    <lineage>
        <taxon>Eukaryota</taxon>
        <taxon>Fungi</taxon>
        <taxon>Dikarya</taxon>
        <taxon>Ascomycota</taxon>
        <taxon>Pezizomycotina</taxon>
        <taxon>Sordariomycetes</taxon>
        <taxon>Hypocreomycetidae</taxon>
        <taxon>Hypocreales</taxon>
        <taxon>Hypocreaceae</taxon>
        <taxon>Trichoderma</taxon>
    </lineage>
</organism>
<protein>
    <submittedName>
        <fullName evidence="1">Uncharacterized protein</fullName>
    </submittedName>
</protein>
<dbReference type="Proteomes" id="UP000801864">
    <property type="component" value="Unassembled WGS sequence"/>
</dbReference>
<accession>A0A9P5CD09</accession>
<dbReference type="EMBL" id="QLNT01000013">
    <property type="protein sequence ID" value="KAF3068691.1"/>
    <property type="molecule type" value="Genomic_DNA"/>
</dbReference>
<dbReference type="AlphaFoldDB" id="A0A9P5CD09"/>
<reference evidence="1 2" key="1">
    <citation type="submission" date="2018-06" db="EMBL/GenBank/DDBJ databases">
        <title>Genome analysis of cellulolytic fungus Trichoderma lentiforme CFAM-422.</title>
        <authorList>
            <person name="Steindorff A.S."/>
            <person name="Formighieri E.F."/>
            <person name="Midorikawa G.E.O."/>
            <person name="Tamietti M.S."/>
            <person name="Ramos E.Z."/>
            <person name="Silva A.S."/>
            <person name="Bon E.P.S."/>
            <person name="Mendes T.D."/>
            <person name="Damaso M.C.T."/>
            <person name="Favaro L.C.L."/>
        </authorList>
    </citation>
    <scope>NUCLEOTIDE SEQUENCE [LARGE SCALE GENOMIC DNA]</scope>
    <source>
        <strain evidence="1 2">CFAM-422</strain>
    </source>
</reference>
<sequence length="62" mass="6982">MQIQEQSSVKAFEICKNLQGIQIETLDVQGHRTSGWLSRTLDARTAAPKFDAEEDLKLAKHV</sequence>
<evidence type="ECO:0000313" key="1">
    <source>
        <dbReference type="EMBL" id="KAF3068691.1"/>
    </source>
</evidence>
<evidence type="ECO:0000313" key="2">
    <source>
        <dbReference type="Proteomes" id="UP000801864"/>
    </source>
</evidence>
<comment type="caution">
    <text evidence="1">The sequence shown here is derived from an EMBL/GenBank/DDBJ whole genome shotgun (WGS) entry which is preliminary data.</text>
</comment>
<keyword evidence="2" id="KW-1185">Reference proteome</keyword>